<name>A0AAQ3KVS3_9LILI</name>
<protein>
    <submittedName>
        <fullName evidence="11">Origin of replication complex subunit 5</fullName>
    </submittedName>
</protein>
<dbReference type="PANTHER" id="PTHR12705:SF0">
    <property type="entry name" value="ORIGIN RECOGNITION COMPLEX SUBUNIT 5"/>
    <property type="match status" value="1"/>
</dbReference>
<dbReference type="GO" id="GO:0003688">
    <property type="term" value="F:DNA replication origin binding"/>
    <property type="evidence" value="ECO:0007669"/>
    <property type="project" value="TreeGrafter"/>
</dbReference>
<dbReference type="Gene3D" id="3.40.50.300">
    <property type="entry name" value="P-loop containing nucleotide triphosphate hydrolases"/>
    <property type="match status" value="1"/>
</dbReference>
<dbReference type="InterPro" id="IPR041664">
    <property type="entry name" value="AAA_16"/>
</dbReference>
<dbReference type="Pfam" id="PF21639">
    <property type="entry name" value="ORC5_lid"/>
    <property type="match status" value="1"/>
</dbReference>
<gene>
    <name evidence="11" type="ORF">Cni_G24221</name>
</gene>
<organism evidence="11 12">
    <name type="scientific">Canna indica</name>
    <name type="common">Indian-shot</name>
    <dbReference type="NCBI Taxonomy" id="4628"/>
    <lineage>
        <taxon>Eukaryota</taxon>
        <taxon>Viridiplantae</taxon>
        <taxon>Streptophyta</taxon>
        <taxon>Embryophyta</taxon>
        <taxon>Tracheophyta</taxon>
        <taxon>Spermatophyta</taxon>
        <taxon>Magnoliopsida</taxon>
        <taxon>Liliopsida</taxon>
        <taxon>Zingiberales</taxon>
        <taxon>Cannaceae</taxon>
        <taxon>Canna</taxon>
    </lineage>
</organism>
<comment type="subcellular location">
    <subcellularLocation>
        <location evidence="1">Nucleus</location>
    </subcellularLocation>
</comment>
<evidence type="ECO:0000256" key="1">
    <source>
        <dbReference type="ARBA" id="ARBA00004123"/>
    </source>
</evidence>
<dbReference type="AlphaFoldDB" id="A0AAQ3KVS3"/>
<feature type="domain" description="ORC5 lid" evidence="10">
    <location>
        <begin position="279"/>
        <end position="331"/>
    </location>
</feature>
<dbReference type="InterPro" id="IPR048866">
    <property type="entry name" value="ORC5_lid"/>
</dbReference>
<dbReference type="Pfam" id="PF14630">
    <property type="entry name" value="ORC5_C"/>
    <property type="match status" value="1"/>
</dbReference>
<evidence type="ECO:0000256" key="5">
    <source>
        <dbReference type="ARBA" id="ARBA00022840"/>
    </source>
</evidence>
<dbReference type="PANTHER" id="PTHR12705">
    <property type="entry name" value="ORIGIN RECOGNITION COMPLEX SUBUNIT 5"/>
    <property type="match status" value="1"/>
</dbReference>
<feature type="region of interest" description="Disordered" evidence="7">
    <location>
        <begin position="1"/>
        <end position="46"/>
    </location>
</feature>
<keyword evidence="3" id="KW-0235">DNA replication</keyword>
<comment type="similarity">
    <text evidence="2">Belongs to the ORC5 family.</text>
</comment>
<dbReference type="SUPFAM" id="SSF52540">
    <property type="entry name" value="P-loop containing nucleoside triphosphate hydrolases"/>
    <property type="match status" value="1"/>
</dbReference>
<keyword evidence="4" id="KW-0547">Nucleotide-binding</keyword>
<evidence type="ECO:0000259" key="9">
    <source>
        <dbReference type="Pfam" id="PF14630"/>
    </source>
</evidence>
<evidence type="ECO:0000256" key="6">
    <source>
        <dbReference type="ARBA" id="ARBA00023242"/>
    </source>
</evidence>
<feature type="domain" description="Orc1-like AAA ATPase" evidence="8">
    <location>
        <begin position="65"/>
        <end position="207"/>
    </location>
</feature>
<feature type="domain" description="Origin recognition complex subunit 5 C-terminal" evidence="9">
    <location>
        <begin position="384"/>
        <end position="539"/>
    </location>
</feature>
<keyword evidence="5" id="KW-0067">ATP-binding</keyword>
<sequence length="542" mass="60739">MAGVENAPQTPARRITRSLSATPSKPPHGTSNPPPPATPTAAPSWSDDLALPQETVSLDDLFALLPGRRSQILELLRVIGPPNSPMLPALLCGGPSTGKTSTVLHVFRHLRRRFVYTSCRSCYCPRILFETVLNQLLRHTKKRENGYSSAKKCDKASDFVYMLGDALVQAKSAIRGEKKKSCSKEGQHDGNSEMVYLIFDNVELIRSWDKGSTILPLLFRIPDLLKIPDVGLIYISRAMPATYYTMTGSLEPVYIHFTDYTLADLQCMLMRNQVNEKLYSSFLSVVLKPFYRVTRRVDELAIALKPLFKKYCEPLKDLKLVPDEGMKRRLFDYLQPHLTASLNEIFEIPPWASVEAKNEGISSKRGNIRKSWGKDVYNELDIHMPISAKYLLISGFLASRNPATLDASLFDSTGGSSNSKRKRKSIKTSLDKQEDIAEEILMKGPGSFPLERLLAIYQCITSVMECAAEDHEDGIQPEGLSVHLMSDVLLQLSTLCNANFICKSNSCPLEGSARYRSTIDEDMALKVARSINFPLSKYIYRR</sequence>
<evidence type="ECO:0000259" key="10">
    <source>
        <dbReference type="Pfam" id="PF21639"/>
    </source>
</evidence>
<evidence type="ECO:0000256" key="7">
    <source>
        <dbReference type="SAM" id="MobiDB-lite"/>
    </source>
</evidence>
<keyword evidence="6" id="KW-0539">Nucleus</keyword>
<dbReference type="Proteomes" id="UP001327560">
    <property type="component" value="Chromosome 7"/>
</dbReference>
<accession>A0AAQ3KVS3</accession>
<evidence type="ECO:0000313" key="12">
    <source>
        <dbReference type="Proteomes" id="UP001327560"/>
    </source>
</evidence>
<evidence type="ECO:0000256" key="2">
    <source>
        <dbReference type="ARBA" id="ARBA00006269"/>
    </source>
</evidence>
<evidence type="ECO:0000313" key="11">
    <source>
        <dbReference type="EMBL" id="WOL15440.1"/>
    </source>
</evidence>
<dbReference type="InterPro" id="IPR020796">
    <property type="entry name" value="ORC5"/>
</dbReference>
<evidence type="ECO:0000256" key="3">
    <source>
        <dbReference type="ARBA" id="ARBA00022705"/>
    </source>
</evidence>
<dbReference type="InterPro" id="IPR047088">
    <property type="entry name" value="ORC5_C"/>
</dbReference>
<evidence type="ECO:0000256" key="4">
    <source>
        <dbReference type="ARBA" id="ARBA00022741"/>
    </source>
</evidence>
<dbReference type="EMBL" id="CP136896">
    <property type="protein sequence ID" value="WOL15440.1"/>
    <property type="molecule type" value="Genomic_DNA"/>
</dbReference>
<dbReference type="Pfam" id="PF13191">
    <property type="entry name" value="AAA_16"/>
    <property type="match status" value="1"/>
</dbReference>
<dbReference type="FunFam" id="3.40.50.300:FF:002310">
    <property type="entry name" value="Origin of replication complex subunit 5"/>
    <property type="match status" value="1"/>
</dbReference>
<dbReference type="InterPro" id="IPR027417">
    <property type="entry name" value="P-loop_NTPase"/>
</dbReference>
<reference evidence="11 12" key="1">
    <citation type="submission" date="2023-10" db="EMBL/GenBank/DDBJ databases">
        <title>Chromosome-scale genome assembly provides insights into flower coloration mechanisms of Canna indica.</title>
        <authorList>
            <person name="Li C."/>
        </authorList>
    </citation>
    <scope>NUCLEOTIDE SEQUENCE [LARGE SCALE GENOMIC DNA]</scope>
    <source>
        <tissue evidence="11">Flower</tissue>
    </source>
</reference>
<dbReference type="GO" id="GO:0005664">
    <property type="term" value="C:nuclear origin of replication recognition complex"/>
    <property type="evidence" value="ECO:0007669"/>
    <property type="project" value="TreeGrafter"/>
</dbReference>
<feature type="region of interest" description="Disordered" evidence="7">
    <location>
        <begin position="409"/>
        <end position="428"/>
    </location>
</feature>
<evidence type="ECO:0000259" key="8">
    <source>
        <dbReference type="Pfam" id="PF13191"/>
    </source>
</evidence>
<proteinExistence type="inferred from homology"/>
<keyword evidence="12" id="KW-1185">Reference proteome</keyword>
<dbReference type="GO" id="GO:0006270">
    <property type="term" value="P:DNA replication initiation"/>
    <property type="evidence" value="ECO:0007669"/>
    <property type="project" value="TreeGrafter"/>
</dbReference>